<evidence type="ECO:0000259" key="4">
    <source>
        <dbReference type="PROSITE" id="PS51118"/>
    </source>
</evidence>
<dbReference type="PANTHER" id="PTHR33204:SF18">
    <property type="entry name" value="TRANSCRIPTIONAL REGULATORY PROTEIN"/>
    <property type="match status" value="1"/>
</dbReference>
<evidence type="ECO:0000313" key="8">
    <source>
        <dbReference type="Proteomes" id="UP000677457"/>
    </source>
</evidence>
<dbReference type="PANTHER" id="PTHR33204">
    <property type="entry name" value="TRANSCRIPTIONAL REGULATOR, MARR FAMILY"/>
    <property type="match status" value="1"/>
</dbReference>
<evidence type="ECO:0000313" key="6">
    <source>
        <dbReference type="EMBL" id="TQL39079.1"/>
    </source>
</evidence>
<dbReference type="InterPro" id="IPR036390">
    <property type="entry name" value="WH_DNA-bd_sf"/>
</dbReference>
<dbReference type="Proteomes" id="UP000677457">
    <property type="component" value="Unassembled WGS sequence"/>
</dbReference>
<keyword evidence="3" id="KW-0804">Transcription</keyword>
<protein>
    <submittedName>
        <fullName evidence="6">HxlR family transcriptional regulator</fullName>
    </submittedName>
</protein>
<evidence type="ECO:0000256" key="1">
    <source>
        <dbReference type="ARBA" id="ARBA00023015"/>
    </source>
</evidence>
<proteinExistence type="predicted"/>
<dbReference type="AlphaFoldDB" id="A0A542XTB2"/>
<accession>A0A542XTB2</accession>
<dbReference type="SUPFAM" id="SSF46785">
    <property type="entry name" value="Winged helix' DNA-binding domain"/>
    <property type="match status" value="1"/>
</dbReference>
<name>A0A542XTB2_SALAC</name>
<dbReference type="Gene3D" id="1.10.10.10">
    <property type="entry name" value="Winged helix-like DNA-binding domain superfamily/Winged helix DNA-binding domain"/>
    <property type="match status" value="1"/>
</dbReference>
<gene>
    <name evidence="6" type="ORF">FB564_4301</name>
    <name evidence="5" type="ORF">Sar04_36340</name>
</gene>
<keyword evidence="1" id="KW-0805">Transcription regulation</keyword>
<dbReference type="EMBL" id="VFOL01000001">
    <property type="protein sequence ID" value="TQL39079.1"/>
    <property type="molecule type" value="Genomic_DNA"/>
</dbReference>
<dbReference type="GO" id="GO:0003677">
    <property type="term" value="F:DNA binding"/>
    <property type="evidence" value="ECO:0007669"/>
    <property type="project" value="UniProtKB-KW"/>
</dbReference>
<dbReference type="Pfam" id="PF01638">
    <property type="entry name" value="HxlR"/>
    <property type="match status" value="1"/>
</dbReference>
<evidence type="ECO:0000313" key="5">
    <source>
        <dbReference type="EMBL" id="GIM86898.1"/>
    </source>
</evidence>
<dbReference type="CDD" id="cd00090">
    <property type="entry name" value="HTH_ARSR"/>
    <property type="match status" value="1"/>
</dbReference>
<dbReference type="GeneID" id="93773454"/>
<keyword evidence="8" id="KW-1185">Reference proteome</keyword>
<organism evidence="6 7">
    <name type="scientific">Salinispora arenicola</name>
    <dbReference type="NCBI Taxonomy" id="168697"/>
    <lineage>
        <taxon>Bacteria</taxon>
        <taxon>Bacillati</taxon>
        <taxon>Actinomycetota</taxon>
        <taxon>Actinomycetes</taxon>
        <taxon>Micromonosporales</taxon>
        <taxon>Micromonosporaceae</taxon>
        <taxon>Salinispora</taxon>
    </lineage>
</organism>
<comment type="caution">
    <text evidence="6">The sequence shown here is derived from an EMBL/GenBank/DDBJ whole genome shotgun (WGS) entry which is preliminary data.</text>
</comment>
<evidence type="ECO:0000256" key="2">
    <source>
        <dbReference type="ARBA" id="ARBA00023125"/>
    </source>
</evidence>
<dbReference type="Gene3D" id="3.30.1050.10">
    <property type="entry name" value="SCP2 sterol-binding domain"/>
    <property type="match status" value="1"/>
</dbReference>
<feature type="domain" description="HTH hxlR-type" evidence="4">
    <location>
        <begin position="10"/>
        <end position="107"/>
    </location>
</feature>
<sequence length="236" mass="25541">MARRTYGQYCGLARALEFVGERWAILIIRDLLVGPRRFTDLQRLSRIPTNVLSARLREMETNGLVQRRIAPRPASGVVYELTDYGTELEPILLSLGAWGARALREPAEGEVITPDSLVIALRATFRPRAAPPRLVSFELRCGPAVVHCVVDHGDLAVTDVGPLPGADVVIETGPALRRLVAGEVAPEQALADGLVRVRGDTSLLDRFVEMFRIDPLPASQGGPEQARAGASTVHAG</sequence>
<evidence type="ECO:0000256" key="3">
    <source>
        <dbReference type="ARBA" id="ARBA00023163"/>
    </source>
</evidence>
<dbReference type="InterPro" id="IPR036388">
    <property type="entry name" value="WH-like_DNA-bd_sf"/>
</dbReference>
<dbReference type="RefSeq" id="WP_018801073.1">
    <property type="nucleotide sequence ID" value="NZ_BOQM01000028.1"/>
</dbReference>
<dbReference type="InterPro" id="IPR002577">
    <property type="entry name" value="HTH_HxlR"/>
</dbReference>
<dbReference type="SUPFAM" id="SSF55718">
    <property type="entry name" value="SCP-like"/>
    <property type="match status" value="1"/>
</dbReference>
<reference evidence="5 8" key="2">
    <citation type="submission" date="2021-03" db="EMBL/GenBank/DDBJ databases">
        <title>Whole genome shotgun sequence of Salinispora arenicola NBRC 105043.</title>
        <authorList>
            <person name="Komaki H."/>
            <person name="Tamura T."/>
        </authorList>
    </citation>
    <scope>NUCLEOTIDE SEQUENCE [LARGE SCALE GENOMIC DNA]</scope>
    <source>
        <strain evidence="5 8">NBRC 105043</strain>
    </source>
</reference>
<dbReference type="PROSITE" id="PS51118">
    <property type="entry name" value="HTH_HXLR"/>
    <property type="match status" value="1"/>
</dbReference>
<dbReference type="InterPro" id="IPR011991">
    <property type="entry name" value="ArsR-like_HTH"/>
</dbReference>
<keyword evidence="2" id="KW-0238">DNA-binding</keyword>
<dbReference type="InterPro" id="IPR036527">
    <property type="entry name" value="SCP2_sterol-bd_dom_sf"/>
</dbReference>
<evidence type="ECO:0000313" key="7">
    <source>
        <dbReference type="Proteomes" id="UP000315983"/>
    </source>
</evidence>
<dbReference type="EMBL" id="BOQM01000028">
    <property type="protein sequence ID" value="GIM86898.1"/>
    <property type="molecule type" value="Genomic_DNA"/>
</dbReference>
<dbReference type="Proteomes" id="UP000315983">
    <property type="component" value="Unassembled WGS sequence"/>
</dbReference>
<reference evidence="6 7" key="1">
    <citation type="submission" date="2019-06" db="EMBL/GenBank/DDBJ databases">
        <title>Sequencing the genomes of 1000 actinobacteria strains.</title>
        <authorList>
            <person name="Klenk H.-P."/>
        </authorList>
    </citation>
    <scope>NUCLEOTIDE SEQUENCE [LARGE SCALE GENOMIC DNA]</scope>
    <source>
        <strain evidence="6 7">DSM 44819</strain>
    </source>
</reference>